<dbReference type="RefSeq" id="WP_094405937.1">
    <property type="nucleotide sequence ID" value="NZ_NMVN01000012.1"/>
</dbReference>
<evidence type="ECO:0000313" key="2">
    <source>
        <dbReference type="EMBL" id="OYO12905.1"/>
    </source>
</evidence>
<dbReference type="PANTHER" id="PTHR33164:SF57">
    <property type="entry name" value="MARR-FAMILY TRANSCRIPTIONAL REGULATOR"/>
    <property type="match status" value="1"/>
</dbReference>
<reference evidence="2 3" key="1">
    <citation type="submission" date="2017-07" db="EMBL/GenBank/DDBJ databases">
        <title>Draft whole genome sequences of clinical Proprionibacteriaceae strains.</title>
        <authorList>
            <person name="Bernier A.-M."/>
            <person name="Bernard K."/>
            <person name="Domingo M.-C."/>
        </authorList>
    </citation>
    <scope>NUCLEOTIDE SEQUENCE [LARGE SCALE GENOMIC DNA]</scope>
    <source>
        <strain evidence="2 3">NML 030167</strain>
    </source>
</reference>
<dbReference type="OrthoDB" id="4807076at2"/>
<dbReference type="GO" id="GO:0006950">
    <property type="term" value="P:response to stress"/>
    <property type="evidence" value="ECO:0007669"/>
    <property type="project" value="TreeGrafter"/>
</dbReference>
<accession>A0A255GAN6</accession>
<evidence type="ECO:0000313" key="3">
    <source>
        <dbReference type="Proteomes" id="UP000215896"/>
    </source>
</evidence>
<name>A0A255GAN6_9ACTN</name>
<keyword evidence="3" id="KW-1185">Reference proteome</keyword>
<dbReference type="GO" id="GO:0003700">
    <property type="term" value="F:DNA-binding transcription factor activity"/>
    <property type="evidence" value="ECO:0007669"/>
    <property type="project" value="InterPro"/>
</dbReference>
<dbReference type="InterPro" id="IPR000835">
    <property type="entry name" value="HTH_MarR-typ"/>
</dbReference>
<dbReference type="InterPro" id="IPR039422">
    <property type="entry name" value="MarR/SlyA-like"/>
</dbReference>
<sequence length="160" mass="17659">MNARAGATSRTREDRARMDALDALLRASIELRRHIEQVARDFEISAPQARLLLILEEPMRMQHAAEATACEPSHLTALADQLQRAGLITREPDPDDRRARRLSLTTRGRAVRTALAPAMLDGAPVIGSLDARECEELRTLIDTRLVRAPDPLGVKPPSDA</sequence>
<dbReference type="Proteomes" id="UP000215896">
    <property type="component" value="Unassembled WGS sequence"/>
</dbReference>
<dbReference type="SUPFAM" id="SSF46785">
    <property type="entry name" value="Winged helix' DNA-binding domain"/>
    <property type="match status" value="1"/>
</dbReference>
<dbReference type="AlphaFoldDB" id="A0A255GAN6"/>
<dbReference type="InterPro" id="IPR036388">
    <property type="entry name" value="WH-like_DNA-bd_sf"/>
</dbReference>
<dbReference type="Gene3D" id="1.10.10.10">
    <property type="entry name" value="Winged helix-like DNA-binding domain superfamily/Winged helix DNA-binding domain"/>
    <property type="match status" value="1"/>
</dbReference>
<proteinExistence type="predicted"/>
<dbReference type="SMART" id="SM00347">
    <property type="entry name" value="HTH_MARR"/>
    <property type="match status" value="1"/>
</dbReference>
<dbReference type="Pfam" id="PF01047">
    <property type="entry name" value="MarR"/>
    <property type="match status" value="1"/>
</dbReference>
<dbReference type="InterPro" id="IPR036390">
    <property type="entry name" value="WH_DNA-bd_sf"/>
</dbReference>
<dbReference type="EMBL" id="NMVO01000014">
    <property type="protein sequence ID" value="OYO12905.1"/>
    <property type="molecule type" value="Genomic_DNA"/>
</dbReference>
<organism evidence="2 3">
    <name type="scientific">Enemella evansiae</name>
    <dbReference type="NCBI Taxonomy" id="2016499"/>
    <lineage>
        <taxon>Bacteria</taxon>
        <taxon>Bacillati</taxon>
        <taxon>Actinomycetota</taxon>
        <taxon>Actinomycetes</taxon>
        <taxon>Propionibacteriales</taxon>
        <taxon>Propionibacteriaceae</taxon>
        <taxon>Enemella</taxon>
    </lineage>
</organism>
<protein>
    <recommendedName>
        <fullName evidence="1">HTH marR-type domain-containing protein</fullName>
    </recommendedName>
</protein>
<dbReference type="PANTHER" id="PTHR33164">
    <property type="entry name" value="TRANSCRIPTIONAL REGULATOR, MARR FAMILY"/>
    <property type="match status" value="1"/>
</dbReference>
<gene>
    <name evidence="2" type="ORF">CGZ94_13550</name>
</gene>
<dbReference type="PROSITE" id="PS50995">
    <property type="entry name" value="HTH_MARR_2"/>
    <property type="match status" value="1"/>
</dbReference>
<evidence type="ECO:0000259" key="1">
    <source>
        <dbReference type="PROSITE" id="PS50995"/>
    </source>
</evidence>
<feature type="domain" description="HTH marR-type" evidence="1">
    <location>
        <begin position="17"/>
        <end position="146"/>
    </location>
</feature>
<comment type="caution">
    <text evidence="2">The sequence shown here is derived from an EMBL/GenBank/DDBJ whole genome shotgun (WGS) entry which is preliminary data.</text>
</comment>
<dbReference type="PRINTS" id="PR00598">
    <property type="entry name" value="HTHMARR"/>
</dbReference>